<dbReference type="InterPro" id="IPR013805">
    <property type="entry name" value="GrpE_CC"/>
</dbReference>
<evidence type="ECO:0000256" key="3">
    <source>
        <dbReference type="HAMAP-Rule" id="MF_01151"/>
    </source>
</evidence>
<feature type="region of interest" description="Disordered" evidence="6">
    <location>
        <begin position="1"/>
        <end position="75"/>
    </location>
</feature>
<comment type="subunit">
    <text evidence="3">Homodimer.</text>
</comment>
<evidence type="ECO:0000313" key="7">
    <source>
        <dbReference type="EMBL" id="MFD2671584.1"/>
    </source>
</evidence>
<dbReference type="RefSeq" id="WP_379929059.1">
    <property type="nucleotide sequence ID" value="NZ_JBHUMM010000013.1"/>
</dbReference>
<dbReference type="PRINTS" id="PR00773">
    <property type="entry name" value="GRPEPROTEIN"/>
</dbReference>
<evidence type="ECO:0000256" key="4">
    <source>
        <dbReference type="RuleBase" id="RU000639"/>
    </source>
</evidence>
<dbReference type="PANTHER" id="PTHR21237:SF23">
    <property type="entry name" value="GRPE PROTEIN HOMOLOG, MITOCHONDRIAL"/>
    <property type="match status" value="1"/>
</dbReference>
<evidence type="ECO:0000256" key="5">
    <source>
        <dbReference type="RuleBase" id="RU004478"/>
    </source>
</evidence>
<keyword evidence="2 3" id="KW-0143">Chaperone</keyword>
<dbReference type="Proteomes" id="UP001597497">
    <property type="component" value="Unassembled WGS sequence"/>
</dbReference>
<evidence type="ECO:0000313" key="8">
    <source>
        <dbReference type="Proteomes" id="UP001597497"/>
    </source>
</evidence>
<comment type="caution">
    <text evidence="7">The sequence shown here is derived from an EMBL/GenBank/DDBJ whole genome shotgun (WGS) entry which is preliminary data.</text>
</comment>
<feature type="compositionally biased region" description="Basic and acidic residues" evidence="6">
    <location>
        <begin position="1"/>
        <end position="11"/>
    </location>
</feature>
<dbReference type="EMBL" id="JBHUMM010000013">
    <property type="protein sequence ID" value="MFD2671584.1"/>
    <property type="molecule type" value="Genomic_DNA"/>
</dbReference>
<accession>A0ABW5R9Y7</accession>
<dbReference type="NCBIfam" id="NF010738">
    <property type="entry name" value="PRK14140.1"/>
    <property type="match status" value="1"/>
</dbReference>
<evidence type="ECO:0000256" key="2">
    <source>
        <dbReference type="ARBA" id="ARBA00023186"/>
    </source>
</evidence>
<protein>
    <recommendedName>
        <fullName evidence="3 4">Protein GrpE</fullName>
    </recommendedName>
    <alternativeName>
        <fullName evidence="3">HSP-70 cofactor</fullName>
    </alternativeName>
</protein>
<dbReference type="Gene3D" id="2.30.22.10">
    <property type="entry name" value="Head domain of nucleotide exchange factor GrpE"/>
    <property type="match status" value="1"/>
</dbReference>
<reference evidence="8" key="1">
    <citation type="journal article" date="2019" name="Int. J. Syst. Evol. Microbiol.">
        <title>The Global Catalogue of Microorganisms (GCM) 10K type strain sequencing project: providing services to taxonomists for standard genome sequencing and annotation.</title>
        <authorList>
            <consortium name="The Broad Institute Genomics Platform"/>
            <consortium name="The Broad Institute Genome Sequencing Center for Infectious Disease"/>
            <person name="Wu L."/>
            <person name="Ma J."/>
        </authorList>
    </citation>
    <scope>NUCLEOTIDE SEQUENCE [LARGE SCALE GENOMIC DNA]</scope>
    <source>
        <strain evidence="8">KCTC 33676</strain>
    </source>
</reference>
<dbReference type="HAMAP" id="MF_01151">
    <property type="entry name" value="GrpE"/>
    <property type="match status" value="1"/>
</dbReference>
<keyword evidence="3" id="KW-0963">Cytoplasm</keyword>
<dbReference type="InterPro" id="IPR009012">
    <property type="entry name" value="GrpE_head"/>
</dbReference>
<dbReference type="PROSITE" id="PS01071">
    <property type="entry name" value="GRPE"/>
    <property type="match status" value="1"/>
</dbReference>
<keyword evidence="3 4" id="KW-0346">Stress response</keyword>
<comment type="similarity">
    <text evidence="1 3 5">Belongs to the GrpE family.</text>
</comment>
<name>A0ABW5R9Y7_9BACL</name>
<keyword evidence="8" id="KW-1185">Reference proteome</keyword>
<evidence type="ECO:0000256" key="1">
    <source>
        <dbReference type="ARBA" id="ARBA00009054"/>
    </source>
</evidence>
<dbReference type="InterPro" id="IPR000740">
    <property type="entry name" value="GrpE"/>
</dbReference>
<comment type="subcellular location">
    <subcellularLocation>
        <location evidence="3">Cytoplasm</location>
    </subcellularLocation>
</comment>
<proteinExistence type="inferred from homology"/>
<feature type="compositionally biased region" description="Acidic residues" evidence="6">
    <location>
        <begin position="41"/>
        <end position="61"/>
    </location>
</feature>
<dbReference type="CDD" id="cd00446">
    <property type="entry name" value="GrpE"/>
    <property type="match status" value="1"/>
</dbReference>
<dbReference type="SUPFAM" id="SSF51064">
    <property type="entry name" value="Head domain of nucleotide exchange factor GrpE"/>
    <property type="match status" value="1"/>
</dbReference>
<feature type="compositionally biased region" description="Polar residues" evidence="6">
    <location>
        <begin position="15"/>
        <end position="31"/>
    </location>
</feature>
<sequence>MSEQEVKHNEAAEGTYTSSADEQQTADTDMNAQDELHEPETAEQAEAQEDTADANSEETDAGSENSQLQAALEEQKDRYLRLQAEFDNFRRRSRQEKEETAKYASSKVMEQLLPIVDNFERAVNSSNSSDDYDALKKGLDMILRQLGQLMEQEGIKPIEAVGQPFNPELHQAVMQVESEDHEEGIVVEELQKGYMLKDKIIRPAMVKVSS</sequence>
<dbReference type="PANTHER" id="PTHR21237">
    <property type="entry name" value="GRPE PROTEIN"/>
    <property type="match status" value="1"/>
</dbReference>
<gene>
    <name evidence="3 7" type="primary">grpE</name>
    <name evidence="7" type="ORF">ACFSUC_08200</name>
</gene>
<dbReference type="Pfam" id="PF01025">
    <property type="entry name" value="GrpE"/>
    <property type="match status" value="1"/>
</dbReference>
<dbReference type="Gene3D" id="3.90.20.20">
    <property type="match status" value="1"/>
</dbReference>
<organism evidence="7 8">
    <name type="scientific">Marinicrinis sediminis</name>
    <dbReference type="NCBI Taxonomy" id="1652465"/>
    <lineage>
        <taxon>Bacteria</taxon>
        <taxon>Bacillati</taxon>
        <taxon>Bacillota</taxon>
        <taxon>Bacilli</taxon>
        <taxon>Bacillales</taxon>
        <taxon>Paenibacillaceae</taxon>
    </lineage>
</organism>
<dbReference type="SUPFAM" id="SSF58014">
    <property type="entry name" value="Coiled-coil domain of nucleotide exchange factor GrpE"/>
    <property type="match status" value="1"/>
</dbReference>
<comment type="function">
    <text evidence="3 4">Participates actively in the response to hyperosmotic and heat shock by preventing the aggregation of stress-denatured proteins, in association with DnaK and GrpE. It is the nucleotide exchange factor for DnaK and may function as a thermosensor. Unfolded proteins bind initially to DnaJ; upon interaction with the DnaJ-bound protein, DnaK hydrolyzes its bound ATP, resulting in the formation of a stable complex. GrpE releases ADP from DnaK; ATP binding to DnaK triggers the release of the substrate protein, thus completing the reaction cycle. Several rounds of ATP-dependent interactions between DnaJ, DnaK and GrpE are required for fully efficient folding.</text>
</comment>
<evidence type="ECO:0000256" key="6">
    <source>
        <dbReference type="SAM" id="MobiDB-lite"/>
    </source>
</evidence>